<dbReference type="PANTHER" id="PTHR45436">
    <property type="entry name" value="SENSOR HISTIDINE KINASE YKOH"/>
    <property type="match status" value="1"/>
</dbReference>
<keyword evidence="6 11" id="KW-0812">Transmembrane</keyword>
<dbReference type="InterPro" id="IPR013587">
    <property type="entry name" value="Nitrate/nitrite_sensing"/>
</dbReference>
<evidence type="ECO:0000259" key="12">
    <source>
        <dbReference type="PROSITE" id="PS50885"/>
    </source>
</evidence>
<comment type="caution">
    <text evidence="13">The sequence shown here is derived from an EMBL/GenBank/DDBJ whole genome shotgun (WGS) entry which is preliminary data.</text>
</comment>
<evidence type="ECO:0000256" key="11">
    <source>
        <dbReference type="SAM" id="Phobius"/>
    </source>
</evidence>
<keyword evidence="7" id="KW-0418">Kinase</keyword>
<evidence type="ECO:0000256" key="8">
    <source>
        <dbReference type="ARBA" id="ARBA00022989"/>
    </source>
</evidence>
<evidence type="ECO:0000256" key="4">
    <source>
        <dbReference type="ARBA" id="ARBA00022553"/>
    </source>
</evidence>
<dbReference type="PANTHER" id="PTHR45436:SF5">
    <property type="entry name" value="SENSOR HISTIDINE KINASE TRCS"/>
    <property type="match status" value="1"/>
</dbReference>
<evidence type="ECO:0000256" key="7">
    <source>
        <dbReference type="ARBA" id="ARBA00022777"/>
    </source>
</evidence>
<feature type="compositionally biased region" description="Low complexity" evidence="10">
    <location>
        <begin position="650"/>
        <end position="660"/>
    </location>
</feature>
<dbReference type="GO" id="GO:0005886">
    <property type="term" value="C:plasma membrane"/>
    <property type="evidence" value="ECO:0007669"/>
    <property type="project" value="TreeGrafter"/>
</dbReference>
<dbReference type="EMBL" id="WUTW01000005">
    <property type="protein sequence ID" value="MXQ66855.1"/>
    <property type="molecule type" value="Genomic_DNA"/>
</dbReference>
<dbReference type="Pfam" id="PF02518">
    <property type="entry name" value="HATPase_c"/>
    <property type="match status" value="1"/>
</dbReference>
<dbReference type="Gene3D" id="6.10.340.10">
    <property type="match status" value="1"/>
</dbReference>
<keyword evidence="11" id="KW-0472">Membrane</keyword>
<dbReference type="RefSeq" id="WP_161105043.1">
    <property type="nucleotide sequence ID" value="NZ_JBHLYI010000003.1"/>
</dbReference>
<feature type="domain" description="HAMP" evidence="12">
    <location>
        <begin position="336"/>
        <end position="404"/>
    </location>
</feature>
<evidence type="ECO:0000256" key="2">
    <source>
        <dbReference type="ARBA" id="ARBA00004370"/>
    </source>
</evidence>
<dbReference type="SMART" id="SM00304">
    <property type="entry name" value="HAMP"/>
    <property type="match status" value="1"/>
</dbReference>
<keyword evidence="5" id="KW-0808">Transferase</keyword>
<protein>
    <recommendedName>
        <fullName evidence="3">histidine kinase</fullName>
        <ecNumber evidence="3">2.7.13.3</ecNumber>
    </recommendedName>
</protein>
<dbReference type="Proteomes" id="UP000431901">
    <property type="component" value="Unassembled WGS sequence"/>
</dbReference>
<keyword evidence="14" id="KW-1185">Reference proteome</keyword>
<dbReference type="GO" id="GO:0000160">
    <property type="term" value="P:phosphorelay signal transduction system"/>
    <property type="evidence" value="ECO:0007669"/>
    <property type="project" value="UniProtKB-KW"/>
</dbReference>
<evidence type="ECO:0000313" key="14">
    <source>
        <dbReference type="Proteomes" id="UP000431901"/>
    </source>
</evidence>
<dbReference type="SUPFAM" id="SSF55874">
    <property type="entry name" value="ATPase domain of HSP90 chaperone/DNA topoisomerase II/histidine kinase"/>
    <property type="match status" value="1"/>
</dbReference>
<dbReference type="Gene3D" id="3.30.565.10">
    <property type="entry name" value="Histidine kinase-like ATPase, C-terminal domain"/>
    <property type="match status" value="1"/>
</dbReference>
<feature type="transmembrane region" description="Helical" evidence="11">
    <location>
        <begin position="314"/>
        <end position="333"/>
    </location>
</feature>
<evidence type="ECO:0000256" key="10">
    <source>
        <dbReference type="SAM" id="MobiDB-lite"/>
    </source>
</evidence>
<accession>A0A6I4WF11</accession>
<evidence type="ECO:0000256" key="1">
    <source>
        <dbReference type="ARBA" id="ARBA00000085"/>
    </source>
</evidence>
<dbReference type="GO" id="GO:0004673">
    <property type="term" value="F:protein histidine kinase activity"/>
    <property type="evidence" value="ECO:0007669"/>
    <property type="project" value="UniProtKB-EC"/>
</dbReference>
<feature type="compositionally biased region" description="Pro residues" evidence="10">
    <location>
        <begin position="636"/>
        <end position="649"/>
    </location>
</feature>
<dbReference type="OrthoDB" id="3502710at2"/>
<feature type="compositionally biased region" description="Basic and acidic residues" evidence="10">
    <location>
        <begin position="676"/>
        <end position="689"/>
    </location>
</feature>
<dbReference type="EC" id="2.7.13.3" evidence="3"/>
<proteinExistence type="predicted"/>
<sequence length="716" mass="77114">MNPRHRAAPARARTGGTRGSIRTRMAVILAVPTAALVALVLAATLAQVRAAERAATVADDVELALAAQELIHSVQRERGLTSGFMGGATDYRPRVIAQRAASDRARTALDRLLARRDARVVRDGLAGFDGLGELRGSVDAGHASRTAVLDRYTAAIARLNTALRGLATSDDPQLARGLDALRTLGDAKEHMALERGHLNGVFAVGRFTAADYRRFTEVRARKLDALERFRAVATPVRRDALDAALRTGAASTAAALEERALEGAAGRRLGVSPPQWWAAMTTVVDDLRTVQLGIGADVRHRAADLRAAARVRQAVYGAGALLVLVVAILLWLYTARSIVRPLRTLAAEARDVAERTLPAAVEAVQSGERAGPVEPSRLLTRRDEFAEVAGALDAVRRTAVELASEQAVLRRNSAESLANLGHRNQNLVRRQLGFITTLERDETDPGALANLFELDHLATRMRRNAESLLVLAGRHAPRRWSGPIPIGDVLRSAFAEVEEYRRVTLRRTDDAYLAGTAAAEVAHLLAELVENALTFSPPDREVEVQARLADGEYHIAIVDQGVGMDPEALAAANERLRGEGGHLVESARRLGHHVVGRLAARLGVRVWLHDSPLTGVTARVVLPASLLVEERAAEPVPEPVPAGAPPERPVGPVVTPVTTTRNGLVKRTPAAPRRPVRPERAVPPRDPAEVRSVLETFRSGVHRARSADPENEETSP</sequence>
<dbReference type="Pfam" id="PF08376">
    <property type="entry name" value="NIT"/>
    <property type="match status" value="1"/>
</dbReference>
<reference evidence="13 14" key="1">
    <citation type="submission" date="2019-12" db="EMBL/GenBank/DDBJ databases">
        <title>Nocardia macrotermitis sp. nov. and Nocardia aurantia sp. nov., isolated from the gut of the fungus growing-termite Macrotermes natalensis.</title>
        <authorList>
            <person name="Christine B."/>
            <person name="Rene B."/>
        </authorList>
    </citation>
    <scope>NUCLEOTIDE SEQUENCE [LARGE SCALE GENOMIC DNA]</scope>
    <source>
        <strain evidence="13 14">DSM 102126</strain>
    </source>
</reference>
<evidence type="ECO:0000313" key="13">
    <source>
        <dbReference type="EMBL" id="MXQ66855.1"/>
    </source>
</evidence>
<dbReference type="InterPro" id="IPR003594">
    <property type="entry name" value="HATPase_dom"/>
</dbReference>
<keyword evidence="8 11" id="KW-1133">Transmembrane helix</keyword>
<dbReference type="SMART" id="SM00387">
    <property type="entry name" value="HATPase_c"/>
    <property type="match status" value="1"/>
</dbReference>
<dbReference type="AlphaFoldDB" id="A0A6I4WF11"/>
<evidence type="ECO:0000256" key="5">
    <source>
        <dbReference type="ARBA" id="ARBA00022679"/>
    </source>
</evidence>
<gene>
    <name evidence="13" type="ORF">GQ466_22820</name>
</gene>
<dbReference type="InterPro" id="IPR050428">
    <property type="entry name" value="TCS_sensor_his_kinase"/>
</dbReference>
<name>A0A6I4WF11_9ACTN</name>
<evidence type="ECO:0000256" key="9">
    <source>
        <dbReference type="ARBA" id="ARBA00023012"/>
    </source>
</evidence>
<dbReference type="InterPro" id="IPR003660">
    <property type="entry name" value="HAMP_dom"/>
</dbReference>
<evidence type="ECO:0000256" key="6">
    <source>
        <dbReference type="ARBA" id="ARBA00022692"/>
    </source>
</evidence>
<evidence type="ECO:0000256" key="3">
    <source>
        <dbReference type="ARBA" id="ARBA00012438"/>
    </source>
</evidence>
<comment type="catalytic activity">
    <reaction evidence="1">
        <text>ATP + protein L-histidine = ADP + protein N-phospho-L-histidine.</text>
        <dbReference type="EC" id="2.7.13.3"/>
    </reaction>
</comment>
<keyword evidence="4" id="KW-0597">Phosphoprotein</keyword>
<feature type="region of interest" description="Disordered" evidence="10">
    <location>
        <begin position="636"/>
        <end position="716"/>
    </location>
</feature>
<dbReference type="PROSITE" id="PS50885">
    <property type="entry name" value="HAMP"/>
    <property type="match status" value="1"/>
</dbReference>
<dbReference type="InterPro" id="IPR036890">
    <property type="entry name" value="HATPase_C_sf"/>
</dbReference>
<keyword evidence="9" id="KW-0902">Two-component regulatory system</keyword>
<organism evidence="13 14">
    <name type="scientific">Actinomadura rayongensis</name>
    <dbReference type="NCBI Taxonomy" id="1429076"/>
    <lineage>
        <taxon>Bacteria</taxon>
        <taxon>Bacillati</taxon>
        <taxon>Actinomycetota</taxon>
        <taxon>Actinomycetes</taxon>
        <taxon>Streptosporangiales</taxon>
        <taxon>Thermomonosporaceae</taxon>
        <taxon>Actinomadura</taxon>
    </lineage>
</organism>
<comment type="subcellular location">
    <subcellularLocation>
        <location evidence="2">Membrane</location>
    </subcellularLocation>
</comment>